<feature type="transmembrane region" description="Helical" evidence="13">
    <location>
        <begin position="223"/>
        <end position="240"/>
    </location>
</feature>
<sequence>MTATGGTPENSERPSGRPAGQPAGKRAAVLRLGRIAGVPVEVDSGFLFVAVLLSTPYWLAGRPATMALGVAFVALLGISVLVHELAHSKVAGFFQIPSQAIRLNAFGGVAHLKAMPKTPWKTVAILLAGPLGNLLLYGLFEALQGLTTRETPPLLRAFLEVGSWINLSLGLFNLLPAFPLDGGRSAYVLLAPLMGNRASGLIIALCGLALVAALVVFSFNYGLWLIVIALILAQPNLAVLKNAWRHTA</sequence>
<keyword evidence="4 15" id="KW-0645">Protease</keyword>
<keyword evidence="9 13" id="KW-1133">Transmembrane helix</keyword>
<dbReference type="InterPro" id="IPR008915">
    <property type="entry name" value="Peptidase_M50"/>
</dbReference>
<feature type="transmembrane region" description="Helical" evidence="13">
    <location>
        <begin position="64"/>
        <end position="82"/>
    </location>
</feature>
<dbReference type="PANTHER" id="PTHR39188">
    <property type="entry name" value="MEMBRANE-ASSOCIATED ZINC METALLOPROTEASE M50B"/>
    <property type="match status" value="1"/>
</dbReference>
<evidence type="ECO:0000256" key="5">
    <source>
        <dbReference type="ARBA" id="ARBA00022692"/>
    </source>
</evidence>
<dbReference type="PANTHER" id="PTHR39188:SF3">
    <property type="entry name" value="STAGE IV SPORULATION PROTEIN FB"/>
    <property type="match status" value="1"/>
</dbReference>
<feature type="transmembrane region" description="Helical" evidence="13">
    <location>
        <begin position="198"/>
        <end position="217"/>
    </location>
</feature>
<keyword evidence="16" id="KW-1185">Reference proteome</keyword>
<feature type="transmembrane region" description="Helical" evidence="13">
    <location>
        <begin position="123"/>
        <end position="143"/>
    </location>
</feature>
<dbReference type="GO" id="GO:0046872">
    <property type="term" value="F:metal ion binding"/>
    <property type="evidence" value="ECO:0007669"/>
    <property type="project" value="UniProtKB-KW"/>
</dbReference>
<name>A0A2V3U9L1_9HYPH</name>
<evidence type="ECO:0000256" key="4">
    <source>
        <dbReference type="ARBA" id="ARBA00022670"/>
    </source>
</evidence>
<evidence type="ECO:0000256" key="11">
    <source>
        <dbReference type="ARBA" id="ARBA00023136"/>
    </source>
</evidence>
<comment type="cofactor">
    <cofactor evidence="1">
        <name>Zn(2+)</name>
        <dbReference type="ChEBI" id="CHEBI:29105"/>
    </cofactor>
</comment>
<keyword evidence="10" id="KW-0482">Metalloprotease</keyword>
<gene>
    <name evidence="15" type="ORF">C7450_105343</name>
</gene>
<evidence type="ECO:0000256" key="1">
    <source>
        <dbReference type="ARBA" id="ARBA00001947"/>
    </source>
</evidence>
<evidence type="ECO:0000313" key="16">
    <source>
        <dbReference type="Proteomes" id="UP000248021"/>
    </source>
</evidence>
<dbReference type="GO" id="GO:0016020">
    <property type="term" value="C:membrane"/>
    <property type="evidence" value="ECO:0007669"/>
    <property type="project" value="UniProtKB-SubCell"/>
</dbReference>
<dbReference type="RefSeq" id="WP_110375037.1">
    <property type="nucleotide sequence ID" value="NZ_JAHBRY010000001.1"/>
</dbReference>
<evidence type="ECO:0000256" key="12">
    <source>
        <dbReference type="SAM" id="MobiDB-lite"/>
    </source>
</evidence>
<accession>A0A2V3U9L1</accession>
<evidence type="ECO:0000256" key="9">
    <source>
        <dbReference type="ARBA" id="ARBA00022989"/>
    </source>
</evidence>
<keyword evidence="6" id="KW-0479">Metal-binding</keyword>
<keyword evidence="5 13" id="KW-0812">Transmembrane</keyword>
<comment type="subcellular location">
    <subcellularLocation>
        <location evidence="2">Membrane</location>
        <topology evidence="2">Multi-pass membrane protein</topology>
    </subcellularLocation>
</comment>
<evidence type="ECO:0000256" key="7">
    <source>
        <dbReference type="ARBA" id="ARBA00022801"/>
    </source>
</evidence>
<dbReference type="GO" id="GO:0006508">
    <property type="term" value="P:proteolysis"/>
    <property type="evidence" value="ECO:0007669"/>
    <property type="project" value="UniProtKB-KW"/>
</dbReference>
<organism evidence="15 16">
    <name type="scientific">Chelatococcus asaccharovorans</name>
    <dbReference type="NCBI Taxonomy" id="28210"/>
    <lineage>
        <taxon>Bacteria</taxon>
        <taxon>Pseudomonadati</taxon>
        <taxon>Pseudomonadota</taxon>
        <taxon>Alphaproteobacteria</taxon>
        <taxon>Hyphomicrobiales</taxon>
        <taxon>Chelatococcaceae</taxon>
        <taxon>Chelatococcus</taxon>
    </lineage>
</organism>
<feature type="region of interest" description="Disordered" evidence="12">
    <location>
        <begin position="1"/>
        <end position="23"/>
    </location>
</feature>
<comment type="caution">
    <text evidence="15">The sequence shown here is derived from an EMBL/GenBank/DDBJ whole genome shotgun (WGS) entry which is preliminary data.</text>
</comment>
<dbReference type="Proteomes" id="UP000248021">
    <property type="component" value="Unassembled WGS sequence"/>
</dbReference>
<dbReference type="EMBL" id="QJJK01000005">
    <property type="protein sequence ID" value="PXW58994.1"/>
    <property type="molecule type" value="Genomic_DNA"/>
</dbReference>
<evidence type="ECO:0000256" key="6">
    <source>
        <dbReference type="ARBA" id="ARBA00022723"/>
    </source>
</evidence>
<dbReference type="Pfam" id="PF02163">
    <property type="entry name" value="Peptidase_M50"/>
    <property type="match status" value="2"/>
</dbReference>
<feature type="transmembrane region" description="Helical" evidence="13">
    <location>
        <begin position="155"/>
        <end position="178"/>
    </location>
</feature>
<proteinExistence type="inferred from homology"/>
<dbReference type="OrthoDB" id="9781963at2"/>
<evidence type="ECO:0000256" key="13">
    <source>
        <dbReference type="SAM" id="Phobius"/>
    </source>
</evidence>
<comment type="similarity">
    <text evidence="3">Belongs to the peptidase M50B family.</text>
</comment>
<keyword evidence="11 13" id="KW-0472">Membrane</keyword>
<reference evidence="15 16" key="1">
    <citation type="submission" date="2018-05" db="EMBL/GenBank/DDBJ databases">
        <title>Genomic Encyclopedia of Type Strains, Phase IV (KMG-IV): sequencing the most valuable type-strain genomes for metagenomic binning, comparative biology and taxonomic classification.</title>
        <authorList>
            <person name="Goeker M."/>
        </authorList>
    </citation>
    <scope>NUCLEOTIDE SEQUENCE [LARGE SCALE GENOMIC DNA]</scope>
    <source>
        <strain evidence="15 16">DSM 6462</strain>
    </source>
</reference>
<feature type="domain" description="Peptidase M50" evidence="14">
    <location>
        <begin position="155"/>
        <end position="197"/>
    </location>
</feature>
<evidence type="ECO:0000313" key="15">
    <source>
        <dbReference type="EMBL" id="PXW58994.1"/>
    </source>
</evidence>
<evidence type="ECO:0000259" key="14">
    <source>
        <dbReference type="Pfam" id="PF02163"/>
    </source>
</evidence>
<evidence type="ECO:0000256" key="8">
    <source>
        <dbReference type="ARBA" id="ARBA00022833"/>
    </source>
</evidence>
<evidence type="ECO:0000256" key="2">
    <source>
        <dbReference type="ARBA" id="ARBA00004141"/>
    </source>
</evidence>
<dbReference type="GO" id="GO:0008237">
    <property type="term" value="F:metallopeptidase activity"/>
    <property type="evidence" value="ECO:0007669"/>
    <property type="project" value="UniProtKB-KW"/>
</dbReference>
<evidence type="ECO:0000256" key="10">
    <source>
        <dbReference type="ARBA" id="ARBA00023049"/>
    </source>
</evidence>
<evidence type="ECO:0000256" key="3">
    <source>
        <dbReference type="ARBA" id="ARBA00007931"/>
    </source>
</evidence>
<keyword evidence="8" id="KW-0862">Zinc</keyword>
<feature type="domain" description="Peptidase M50" evidence="14">
    <location>
        <begin position="71"/>
        <end position="140"/>
    </location>
</feature>
<keyword evidence="7" id="KW-0378">Hydrolase</keyword>
<feature type="transmembrane region" description="Helical" evidence="13">
    <location>
        <begin position="35"/>
        <end position="58"/>
    </location>
</feature>
<dbReference type="AlphaFoldDB" id="A0A2V3U9L1"/>
<protein>
    <submittedName>
        <fullName evidence="15">Zn-dependent protease</fullName>
    </submittedName>
</protein>